<reference evidence="4 5" key="1">
    <citation type="journal article" date="2021" name="Nat. Commun.">
        <title>Incipient diploidization of the medicinal plant Perilla within 10,000 years.</title>
        <authorList>
            <person name="Zhang Y."/>
            <person name="Shen Q."/>
            <person name="Leng L."/>
            <person name="Zhang D."/>
            <person name="Chen S."/>
            <person name="Shi Y."/>
            <person name="Ning Z."/>
            <person name="Chen S."/>
        </authorList>
    </citation>
    <scope>NUCLEOTIDE SEQUENCE [LARGE SCALE GENOMIC DNA]</scope>
    <source>
        <strain evidence="5">cv. PC099</strain>
    </source>
</reference>
<gene>
    <name evidence="4" type="ORF">C2S53_017733</name>
</gene>
<comment type="caution">
    <text evidence="4">The sequence shown here is derived from an EMBL/GenBank/DDBJ whole genome shotgun (WGS) entry which is preliminary data.</text>
</comment>
<evidence type="ECO:0000313" key="5">
    <source>
        <dbReference type="Proteomes" id="UP001190926"/>
    </source>
</evidence>
<keyword evidence="1" id="KW-0175">Coiled coil</keyword>
<accession>A0AAD4PE12</accession>
<name>A0AAD4PE12_PERFH</name>
<feature type="domain" description="Nuclease associated modular" evidence="3">
    <location>
        <begin position="143"/>
        <end position="164"/>
    </location>
</feature>
<protein>
    <recommendedName>
        <fullName evidence="3">Nuclease associated modular domain-containing protein</fullName>
    </recommendedName>
</protein>
<dbReference type="EMBL" id="SDAM02000033">
    <property type="protein sequence ID" value="KAH6835705.1"/>
    <property type="molecule type" value="Genomic_DNA"/>
</dbReference>
<evidence type="ECO:0000256" key="1">
    <source>
        <dbReference type="SAM" id="Coils"/>
    </source>
</evidence>
<dbReference type="PANTHER" id="PTHR34199">
    <property type="entry name" value="NUMOD3 MOTIF FAMILY PROTEIN, EXPRESSED"/>
    <property type="match status" value="1"/>
</dbReference>
<evidence type="ECO:0000313" key="4">
    <source>
        <dbReference type="EMBL" id="KAH6835705.1"/>
    </source>
</evidence>
<sequence>MKQQQKNCSIFAHTQFAMLSPLSKLSVSRLRINSAPRLVLPNFGYVIGHSRNSRLSAFLVKSTSPYAGLGLSISCKRLCSCRAVHKNRNRRDTSHDGIKSDLSEDANSTTIVRIDGSQHILGNVDSEDDDKGTQRTDKTCHGNKGRVPWNKGLKHSEETREKISRRTKEALKDPKIRKKMSEVPRVLSNQTKVKIRASLTKLWGRRLKLKRLREKVLQSWGESIALAAKIGIGPDQQELEWDSYEKFKQELALRKAEKAKMKELARKRKERAAQVKTEKKAKFALLRREREDNAKARGESIKKWNKKSKEEKEKLAESQEEKLKERLMKIHRKKSRISHVSDQNGRAWEKFDLELAKGKHLQKEISLADQIRFAKKRRAELLLDKL</sequence>
<organism evidence="4 5">
    <name type="scientific">Perilla frutescens var. hirtella</name>
    <name type="common">Perilla citriodora</name>
    <name type="synonym">Perilla setoyensis</name>
    <dbReference type="NCBI Taxonomy" id="608512"/>
    <lineage>
        <taxon>Eukaryota</taxon>
        <taxon>Viridiplantae</taxon>
        <taxon>Streptophyta</taxon>
        <taxon>Embryophyta</taxon>
        <taxon>Tracheophyta</taxon>
        <taxon>Spermatophyta</taxon>
        <taxon>Magnoliopsida</taxon>
        <taxon>eudicotyledons</taxon>
        <taxon>Gunneridae</taxon>
        <taxon>Pentapetalae</taxon>
        <taxon>asterids</taxon>
        <taxon>lamiids</taxon>
        <taxon>Lamiales</taxon>
        <taxon>Lamiaceae</taxon>
        <taxon>Nepetoideae</taxon>
        <taxon>Elsholtzieae</taxon>
        <taxon>Perilla</taxon>
    </lineage>
</organism>
<feature type="compositionally biased region" description="Basic and acidic residues" evidence="2">
    <location>
        <begin position="154"/>
        <end position="169"/>
    </location>
</feature>
<keyword evidence="5" id="KW-1185">Reference proteome</keyword>
<feature type="region of interest" description="Disordered" evidence="2">
    <location>
        <begin position="122"/>
        <end position="169"/>
    </location>
</feature>
<dbReference type="AlphaFoldDB" id="A0AAD4PE12"/>
<evidence type="ECO:0000256" key="2">
    <source>
        <dbReference type="SAM" id="MobiDB-lite"/>
    </source>
</evidence>
<evidence type="ECO:0000259" key="3">
    <source>
        <dbReference type="Pfam" id="PF07460"/>
    </source>
</evidence>
<feature type="compositionally biased region" description="Basic and acidic residues" evidence="2">
    <location>
        <begin position="131"/>
        <end position="140"/>
    </location>
</feature>
<dbReference type="GO" id="GO:0003677">
    <property type="term" value="F:DNA binding"/>
    <property type="evidence" value="ECO:0007669"/>
    <property type="project" value="InterPro"/>
</dbReference>
<dbReference type="PANTHER" id="PTHR34199:SF1">
    <property type="entry name" value="HISTONE-LYSINE N-METHYLTRANSFERASE, H3 LYSINE-79 SPECIFIC-LIKE PROTEIN"/>
    <property type="match status" value="1"/>
</dbReference>
<feature type="coiled-coil region" evidence="1">
    <location>
        <begin position="301"/>
        <end position="329"/>
    </location>
</feature>
<dbReference type="Proteomes" id="UP001190926">
    <property type="component" value="Unassembled WGS sequence"/>
</dbReference>
<dbReference type="Pfam" id="PF07460">
    <property type="entry name" value="NUMOD3"/>
    <property type="match status" value="1"/>
</dbReference>
<dbReference type="InterPro" id="IPR003611">
    <property type="entry name" value="NUMOD3"/>
</dbReference>
<proteinExistence type="predicted"/>